<dbReference type="Proteomes" id="UP000037510">
    <property type="component" value="Unassembled WGS sequence"/>
</dbReference>
<organism evidence="1 2">
    <name type="scientific">Operophtera brumata</name>
    <name type="common">Winter moth</name>
    <name type="synonym">Phalaena brumata</name>
    <dbReference type="NCBI Taxonomy" id="104452"/>
    <lineage>
        <taxon>Eukaryota</taxon>
        <taxon>Metazoa</taxon>
        <taxon>Ecdysozoa</taxon>
        <taxon>Arthropoda</taxon>
        <taxon>Hexapoda</taxon>
        <taxon>Insecta</taxon>
        <taxon>Pterygota</taxon>
        <taxon>Neoptera</taxon>
        <taxon>Endopterygota</taxon>
        <taxon>Lepidoptera</taxon>
        <taxon>Glossata</taxon>
        <taxon>Ditrysia</taxon>
        <taxon>Geometroidea</taxon>
        <taxon>Geometridae</taxon>
        <taxon>Larentiinae</taxon>
        <taxon>Operophtera</taxon>
    </lineage>
</organism>
<keyword evidence="2" id="KW-1185">Reference proteome</keyword>
<dbReference type="AlphaFoldDB" id="A0A0L7KY80"/>
<dbReference type="EMBL" id="JTDY01004555">
    <property type="protein sequence ID" value="KOB68016.1"/>
    <property type="molecule type" value="Genomic_DNA"/>
</dbReference>
<protein>
    <submittedName>
        <fullName evidence="1">Uncharacterized protein</fullName>
    </submittedName>
</protein>
<reference evidence="1 2" key="1">
    <citation type="journal article" date="2015" name="Genome Biol. Evol.">
        <title>The genome of winter moth (Operophtera brumata) provides a genomic perspective on sexual dimorphism and phenology.</title>
        <authorList>
            <person name="Derks M.F."/>
            <person name="Smit S."/>
            <person name="Salis L."/>
            <person name="Schijlen E."/>
            <person name="Bossers A."/>
            <person name="Mateman C."/>
            <person name="Pijl A.S."/>
            <person name="de Ridder D."/>
            <person name="Groenen M.A."/>
            <person name="Visser M.E."/>
            <person name="Megens H.J."/>
        </authorList>
    </citation>
    <scope>NUCLEOTIDE SEQUENCE [LARGE SCALE GENOMIC DNA]</scope>
    <source>
        <strain evidence="1">WM2013NL</strain>
        <tissue evidence="1">Head and thorax</tissue>
    </source>
</reference>
<name>A0A0L7KY80_OPEBR</name>
<accession>A0A0L7KY80</accession>
<evidence type="ECO:0000313" key="2">
    <source>
        <dbReference type="Proteomes" id="UP000037510"/>
    </source>
</evidence>
<sequence>MPIWKNMKGIPSEKLAAEGLMSNDWALLTPCQRECNTRLGMTIQLEQEAYLTQHPEVRAMLEIFLGKMIESSKRKDFLKDAAEHFTRPEKELDKEIRENLGLPSDGPYTKDLRDITLKHFPSKPWSIPTPSLSTRNTPSSSFLSIITSDTTIPTPEPIPTLPPTLSEAFFEVVSNTVDKAIFFHVDDKALRYDTAYIEVTKRVEEAMEIPVIEINEDIAELLFNAYNLFEMNIMEKEKIAAELAWERRMRKKMKRTLRRQRNFKGYETPPTPKSEVSYHESFVNPPMRPCICHPQFHYNRYAKTDLS</sequence>
<comment type="caution">
    <text evidence="1">The sequence shown here is derived from an EMBL/GenBank/DDBJ whole genome shotgun (WGS) entry which is preliminary data.</text>
</comment>
<gene>
    <name evidence="1" type="ORF">OBRU01_18952</name>
</gene>
<proteinExistence type="predicted"/>
<evidence type="ECO:0000313" key="1">
    <source>
        <dbReference type="EMBL" id="KOB68016.1"/>
    </source>
</evidence>